<evidence type="ECO:0000313" key="2">
    <source>
        <dbReference type="Proteomes" id="UP001208570"/>
    </source>
</evidence>
<protein>
    <submittedName>
        <fullName evidence="1">Uncharacterized protein</fullName>
    </submittedName>
</protein>
<keyword evidence="2" id="KW-1185">Reference proteome</keyword>
<name>A0AAD9NHL0_9ANNE</name>
<reference evidence="1" key="1">
    <citation type="journal article" date="2023" name="Mol. Biol. Evol.">
        <title>Third-Generation Sequencing Reveals the Adaptive Role of the Epigenome in Three Deep-Sea Polychaetes.</title>
        <authorList>
            <person name="Perez M."/>
            <person name="Aroh O."/>
            <person name="Sun Y."/>
            <person name="Lan Y."/>
            <person name="Juniper S.K."/>
            <person name="Young C.R."/>
            <person name="Angers B."/>
            <person name="Qian P.Y."/>
        </authorList>
    </citation>
    <scope>NUCLEOTIDE SEQUENCE</scope>
    <source>
        <strain evidence="1">P08H-3</strain>
    </source>
</reference>
<dbReference type="AlphaFoldDB" id="A0AAD9NHL0"/>
<accession>A0AAD9NHL0</accession>
<evidence type="ECO:0000313" key="1">
    <source>
        <dbReference type="EMBL" id="KAK2168566.1"/>
    </source>
</evidence>
<dbReference type="EMBL" id="JAODUP010000016">
    <property type="protein sequence ID" value="KAK2168566.1"/>
    <property type="molecule type" value="Genomic_DNA"/>
</dbReference>
<comment type="caution">
    <text evidence="1">The sequence shown here is derived from an EMBL/GenBank/DDBJ whole genome shotgun (WGS) entry which is preliminary data.</text>
</comment>
<organism evidence="1 2">
    <name type="scientific">Paralvinella palmiformis</name>
    <dbReference type="NCBI Taxonomy" id="53620"/>
    <lineage>
        <taxon>Eukaryota</taxon>
        <taxon>Metazoa</taxon>
        <taxon>Spiralia</taxon>
        <taxon>Lophotrochozoa</taxon>
        <taxon>Annelida</taxon>
        <taxon>Polychaeta</taxon>
        <taxon>Sedentaria</taxon>
        <taxon>Canalipalpata</taxon>
        <taxon>Terebellida</taxon>
        <taxon>Terebelliformia</taxon>
        <taxon>Alvinellidae</taxon>
        <taxon>Paralvinella</taxon>
    </lineage>
</organism>
<dbReference type="Proteomes" id="UP001208570">
    <property type="component" value="Unassembled WGS sequence"/>
</dbReference>
<sequence length="72" mass="7999">MIYIFRCPTALDGRKSARSRALLVQLPISARLNKVMGRAKHLTGTGHLYLSNCHLDARNGNSSVYLASNKRD</sequence>
<gene>
    <name evidence="1" type="ORF">LSH36_16g14093</name>
</gene>
<proteinExistence type="predicted"/>